<dbReference type="STRING" id="1395513.P343_09170"/>
<gene>
    <name evidence="2" type="ORF">P343_09170</name>
</gene>
<dbReference type="eggNOG" id="COG4994">
    <property type="taxonomic scope" value="Bacteria"/>
</dbReference>
<organism evidence="2 3">
    <name type="scientific">Sporolactobacillus laevolacticus DSM 442</name>
    <dbReference type="NCBI Taxonomy" id="1395513"/>
    <lineage>
        <taxon>Bacteria</taxon>
        <taxon>Bacillati</taxon>
        <taxon>Bacillota</taxon>
        <taxon>Bacilli</taxon>
        <taxon>Bacillales</taxon>
        <taxon>Sporolactobacillaceae</taxon>
        <taxon>Sporolactobacillus</taxon>
    </lineage>
</organism>
<dbReference type="PATRIC" id="fig|1395513.3.peg.1850"/>
<accession>V6IX03</accession>
<dbReference type="AlphaFoldDB" id="V6IX03"/>
<feature type="domain" description="DUF4440" evidence="1">
    <location>
        <begin position="34"/>
        <end position="130"/>
    </location>
</feature>
<reference evidence="2 3" key="1">
    <citation type="journal article" date="2013" name="Genome Announc.">
        <title>Genome Sequence of Sporolactobacillus laevolacticus DSM442, an Efficient Polymer-Grade D-Lactate Producer from Agricultural Waste Cottonseed as a Nitrogen Source.</title>
        <authorList>
            <person name="Wang H."/>
            <person name="Wang L."/>
            <person name="Ju J."/>
            <person name="Yu B."/>
            <person name="Ma Y."/>
        </authorList>
    </citation>
    <scope>NUCLEOTIDE SEQUENCE [LARGE SCALE GENOMIC DNA]</scope>
    <source>
        <strain evidence="2 3">DSM 442</strain>
    </source>
</reference>
<proteinExistence type="predicted"/>
<keyword evidence="3" id="KW-1185">Reference proteome</keyword>
<dbReference type="SUPFAM" id="SSF54427">
    <property type="entry name" value="NTF2-like"/>
    <property type="match status" value="1"/>
</dbReference>
<evidence type="ECO:0000313" key="2">
    <source>
        <dbReference type="EMBL" id="EST11827.1"/>
    </source>
</evidence>
<dbReference type="Pfam" id="PF14534">
    <property type="entry name" value="DUF4440"/>
    <property type="match status" value="1"/>
</dbReference>
<protein>
    <submittedName>
        <fullName evidence="2">RNAse H</fullName>
    </submittedName>
</protein>
<comment type="caution">
    <text evidence="2">The sequence shown here is derived from an EMBL/GenBank/DDBJ whole genome shotgun (WGS) entry which is preliminary data.</text>
</comment>
<sequence length="149" mass="17287">MLKTLKYNSEMQKEHKKRDLGARAMDNQIRDLLKTLEQSHLSLEIRKSPEALDNILADDFFEIGSSGAMFYKQDCLENGVALDDLKLYNFDMHVLAPDVVLTTYFINNKTRNRNTLRSSIWKFIDGRWQLLFHQGTVTKLHSSDFNTTG</sequence>
<dbReference type="InterPro" id="IPR032710">
    <property type="entry name" value="NTF2-like_dom_sf"/>
</dbReference>
<evidence type="ECO:0000259" key="1">
    <source>
        <dbReference type="Pfam" id="PF14534"/>
    </source>
</evidence>
<name>V6IX03_9BACL</name>
<evidence type="ECO:0000313" key="3">
    <source>
        <dbReference type="Proteomes" id="UP000018296"/>
    </source>
</evidence>
<dbReference type="InterPro" id="IPR027843">
    <property type="entry name" value="DUF4440"/>
</dbReference>
<dbReference type="Proteomes" id="UP000018296">
    <property type="component" value="Unassembled WGS sequence"/>
</dbReference>
<dbReference type="Gene3D" id="3.10.450.50">
    <property type="match status" value="1"/>
</dbReference>
<dbReference type="EMBL" id="AWTC01000008">
    <property type="protein sequence ID" value="EST11827.1"/>
    <property type="molecule type" value="Genomic_DNA"/>
</dbReference>
<dbReference type="RefSeq" id="WP_023510093.1">
    <property type="nucleotide sequence ID" value="NZ_AWTC01000008.1"/>
</dbReference>